<keyword evidence="4" id="KW-1185">Reference proteome</keyword>
<proteinExistence type="predicted"/>
<reference evidence="2" key="1">
    <citation type="submission" date="2021-02" db="EMBL/GenBank/DDBJ databases">
        <authorList>
            <person name="Nowell W R."/>
        </authorList>
    </citation>
    <scope>NUCLEOTIDE SEQUENCE</scope>
</reference>
<dbReference type="EMBL" id="CAJOBC010090997">
    <property type="protein sequence ID" value="CAF4396637.1"/>
    <property type="molecule type" value="Genomic_DNA"/>
</dbReference>
<comment type="caution">
    <text evidence="2">The sequence shown here is derived from an EMBL/GenBank/DDBJ whole genome shotgun (WGS) entry which is preliminary data.</text>
</comment>
<feature type="transmembrane region" description="Helical" evidence="1">
    <location>
        <begin position="48"/>
        <end position="71"/>
    </location>
</feature>
<dbReference type="PANTHER" id="PTHR46289">
    <property type="entry name" value="52 KDA REPRESSOR OF THE INHIBITOR OF THE PROTEIN KINASE-LIKE PROTEIN-RELATED"/>
    <property type="match status" value="1"/>
</dbReference>
<sequence length="218" mass="25057">MCPTRWNERYESVQTFYSLYESIIDLLDEVTAIRPSDSLALGINYHTALIGSGFIITLLTLNKLLSFTLIISKNVKDKSIDLMHCKDAIEDIVFILNEIRKDPDVEYDDIFEGAIELAQYTDSRIDMPRITKRQVHRNNVPAKDAKEHFKLNCFIPILYYLITSITDRFSDHVKQALTISSLIPAYLKPFNELIPSLQLYHDVLPDGGNMVIHQAEYS</sequence>
<dbReference type="InterPro" id="IPR052958">
    <property type="entry name" value="IFN-induced_PKR_regulator"/>
</dbReference>
<evidence type="ECO:0000313" key="4">
    <source>
        <dbReference type="Proteomes" id="UP000663829"/>
    </source>
</evidence>
<evidence type="ECO:0000313" key="2">
    <source>
        <dbReference type="EMBL" id="CAF1536702.1"/>
    </source>
</evidence>
<keyword evidence="1" id="KW-0472">Membrane</keyword>
<organism evidence="2 4">
    <name type="scientific">Didymodactylos carnosus</name>
    <dbReference type="NCBI Taxonomy" id="1234261"/>
    <lineage>
        <taxon>Eukaryota</taxon>
        <taxon>Metazoa</taxon>
        <taxon>Spiralia</taxon>
        <taxon>Gnathifera</taxon>
        <taxon>Rotifera</taxon>
        <taxon>Eurotatoria</taxon>
        <taxon>Bdelloidea</taxon>
        <taxon>Philodinida</taxon>
        <taxon>Philodinidae</taxon>
        <taxon>Didymodactylos</taxon>
    </lineage>
</organism>
<dbReference type="Proteomes" id="UP000681722">
    <property type="component" value="Unassembled WGS sequence"/>
</dbReference>
<keyword evidence="1" id="KW-1133">Transmembrane helix</keyword>
<dbReference type="Proteomes" id="UP000663829">
    <property type="component" value="Unassembled WGS sequence"/>
</dbReference>
<keyword evidence="1" id="KW-0812">Transmembrane</keyword>
<gene>
    <name evidence="2" type="ORF">GPM918_LOCUS38380</name>
    <name evidence="3" type="ORF">SRO942_LOCUS39202</name>
</gene>
<name>A0A815VYV4_9BILA</name>
<dbReference type="EMBL" id="CAJNOQ010025383">
    <property type="protein sequence ID" value="CAF1536702.1"/>
    <property type="molecule type" value="Genomic_DNA"/>
</dbReference>
<dbReference type="PANTHER" id="PTHR46289:SF14">
    <property type="entry name" value="DUF4371 DOMAIN-CONTAINING PROTEIN"/>
    <property type="match status" value="1"/>
</dbReference>
<protein>
    <submittedName>
        <fullName evidence="2">Uncharacterized protein</fullName>
    </submittedName>
</protein>
<evidence type="ECO:0000256" key="1">
    <source>
        <dbReference type="SAM" id="Phobius"/>
    </source>
</evidence>
<dbReference type="AlphaFoldDB" id="A0A815VYV4"/>
<evidence type="ECO:0000313" key="3">
    <source>
        <dbReference type="EMBL" id="CAF4396637.1"/>
    </source>
</evidence>
<accession>A0A815VYV4</accession>
<dbReference type="OrthoDB" id="10029684at2759"/>